<evidence type="ECO:0000259" key="8">
    <source>
        <dbReference type="Pfam" id="PF25019"/>
    </source>
</evidence>
<sequence length="872" mass="98810">MLDLILFPVLEMIIDKLTAPMVDKFGSHLNLNDNIQKLQTTLPMVQALLEDAEEKQATNTSVRVWLSKLKDTAYDAEALLLQLSAAQSLVNQKYADEVNNMLVALEKAAGEGFCLNLRENITVNREWDRRETSSFVIESEVYGRYEDQEKIKTSFDEDNRYKIHDIIYDLLQSVIGSEYAIIGNGFETPTTFKRIRHSSVFCNFNSSQIPEELYHASNSLRTLLLYCEGNLEVPLHKLFSCFSCLSVLSVSGSNLESFKAPTGSLWHLTYLDLSHTHIKELPDELEDIPGLQTLNLFNCYNLLALPDLTKMKSLRHLNNNGCEKLSCMVKNGSTYCGLSPNIQLKTLPLFVVGSHLDTLLLRWLELQGSLKITYMENIKSKFFRLNTNIRIESLGLFWGSDDSCTNITPKGDLILRKFQLRQQTEPSGSSSENDVQDLSKPRRMLEKIMLPNALKSLLIKGYPGLEFPTWNSPYLNSIHLINCRESTHLPTCGHLQSLTRLSFQQMHGVTIIGDEFYSSFSYGGRNEISFPQLKELVLNDFPNLKHWISPYSGVGSFPMLRKLILNKCPKLVEMPSFSSLSHLDVQDCHASIFVSFQNLTSLETLVIEGVKDLYCFSGPFPIRNPLLRSLEIKSCPQLSIFPEDLVNLSNLKSLVIRWCGELKSLPGSLQYLNSLESLEIGDCHSLRSLAGGEDRGLSNLRSLSIENCHNLKDLSMGFQHMTSLEILTIMYCPCIVELPETVKHLSTLQSLSIMYCQQLLFLSDEVQNLMMLRSLEIRGCPMLKVLPNWIEKLVSLRSLAISDCHSITFLPEGMQLLTALQHLSIHDCPQLQQRCKPENGEDWPKIAHVPHKHIESPSLKRPREEGSNSSNH</sequence>
<dbReference type="GO" id="GO:0005524">
    <property type="term" value="F:ATP binding"/>
    <property type="evidence" value="ECO:0007669"/>
    <property type="project" value="UniProtKB-KW"/>
</dbReference>
<dbReference type="Gene3D" id="1.20.5.4130">
    <property type="match status" value="1"/>
</dbReference>
<evidence type="ECO:0000256" key="4">
    <source>
        <dbReference type="ARBA" id="ARBA00022821"/>
    </source>
</evidence>
<evidence type="ECO:0000259" key="7">
    <source>
        <dbReference type="Pfam" id="PF18052"/>
    </source>
</evidence>
<keyword evidence="5" id="KW-0067">ATP-binding</keyword>
<evidence type="ECO:0008006" key="11">
    <source>
        <dbReference type="Google" id="ProtNLM"/>
    </source>
</evidence>
<dbReference type="InterPro" id="IPR056789">
    <property type="entry name" value="LRR_R13L1-DRL21"/>
</dbReference>
<dbReference type="InterPro" id="IPR032675">
    <property type="entry name" value="LRR_dom_sf"/>
</dbReference>
<evidence type="ECO:0000313" key="10">
    <source>
        <dbReference type="Proteomes" id="UP000525078"/>
    </source>
</evidence>
<gene>
    <name evidence="9" type="ORF">F8388_018851</name>
</gene>
<dbReference type="Pfam" id="PF18052">
    <property type="entry name" value="Rx_N"/>
    <property type="match status" value="1"/>
</dbReference>
<feature type="domain" description="Disease resistance N-terminal" evidence="7">
    <location>
        <begin position="9"/>
        <end position="82"/>
    </location>
</feature>
<evidence type="ECO:0000256" key="3">
    <source>
        <dbReference type="ARBA" id="ARBA00022741"/>
    </source>
</evidence>
<reference evidence="9 10" key="1">
    <citation type="journal article" date="2020" name="bioRxiv">
        <title>Sequence and annotation of 42 cannabis genomes reveals extensive copy number variation in cannabinoid synthesis and pathogen resistance genes.</title>
        <authorList>
            <person name="Mckernan K.J."/>
            <person name="Helbert Y."/>
            <person name="Kane L.T."/>
            <person name="Ebling H."/>
            <person name="Zhang L."/>
            <person name="Liu B."/>
            <person name="Eaton Z."/>
            <person name="Mclaughlin S."/>
            <person name="Kingan S."/>
            <person name="Baybayan P."/>
            <person name="Concepcion G."/>
            <person name="Jordan M."/>
            <person name="Riva A."/>
            <person name="Barbazuk W."/>
            <person name="Harkins T."/>
        </authorList>
    </citation>
    <scope>NUCLEOTIDE SEQUENCE [LARGE SCALE GENOMIC DNA]</scope>
    <source>
        <strain evidence="10">cv. Jamaican Lion 4</strain>
        <tissue evidence="9">Leaf</tissue>
    </source>
</reference>
<dbReference type="PANTHER" id="PTHR36766:SF59">
    <property type="entry name" value="DISEASE RESISTANCE PROTEIN RGA2-LIKE"/>
    <property type="match status" value="1"/>
</dbReference>
<evidence type="ECO:0000256" key="6">
    <source>
        <dbReference type="SAM" id="MobiDB-lite"/>
    </source>
</evidence>
<comment type="caution">
    <text evidence="9">The sequence shown here is derived from an EMBL/GenBank/DDBJ whole genome shotgun (WGS) entry which is preliminary data.</text>
</comment>
<dbReference type="SUPFAM" id="SSF52058">
    <property type="entry name" value="L domain-like"/>
    <property type="match status" value="2"/>
</dbReference>
<dbReference type="EMBL" id="JAATIP010000086">
    <property type="protein sequence ID" value="KAF4376182.1"/>
    <property type="molecule type" value="Genomic_DNA"/>
</dbReference>
<dbReference type="InterPro" id="IPR041118">
    <property type="entry name" value="Rx_N"/>
</dbReference>
<dbReference type="Gene3D" id="3.80.10.10">
    <property type="entry name" value="Ribonuclease Inhibitor"/>
    <property type="match status" value="4"/>
</dbReference>
<evidence type="ECO:0000256" key="1">
    <source>
        <dbReference type="ARBA" id="ARBA00022614"/>
    </source>
</evidence>
<dbReference type="PANTHER" id="PTHR36766">
    <property type="entry name" value="PLANT BROAD-SPECTRUM MILDEW RESISTANCE PROTEIN RPW8"/>
    <property type="match status" value="1"/>
</dbReference>
<protein>
    <recommendedName>
        <fullName evidence="11">Rx N-terminal domain-containing protein</fullName>
    </recommendedName>
</protein>
<name>A0A7J6G093_CANSA</name>
<dbReference type="InterPro" id="IPR001611">
    <property type="entry name" value="Leu-rich_rpt"/>
</dbReference>
<organism evidence="9 10">
    <name type="scientific">Cannabis sativa</name>
    <name type="common">Hemp</name>
    <name type="synonym">Marijuana</name>
    <dbReference type="NCBI Taxonomy" id="3483"/>
    <lineage>
        <taxon>Eukaryota</taxon>
        <taxon>Viridiplantae</taxon>
        <taxon>Streptophyta</taxon>
        <taxon>Embryophyta</taxon>
        <taxon>Tracheophyta</taxon>
        <taxon>Spermatophyta</taxon>
        <taxon>Magnoliopsida</taxon>
        <taxon>eudicotyledons</taxon>
        <taxon>Gunneridae</taxon>
        <taxon>Pentapetalae</taxon>
        <taxon>rosids</taxon>
        <taxon>fabids</taxon>
        <taxon>Rosales</taxon>
        <taxon>Cannabaceae</taxon>
        <taxon>Cannabis</taxon>
    </lineage>
</organism>
<evidence type="ECO:0000313" key="9">
    <source>
        <dbReference type="EMBL" id="KAF4376182.1"/>
    </source>
</evidence>
<dbReference type="AlphaFoldDB" id="A0A7J6G093"/>
<feature type="domain" description="R13L1/DRL21-like LRR repeat region" evidence="8">
    <location>
        <begin position="365"/>
        <end position="506"/>
    </location>
</feature>
<keyword evidence="3" id="KW-0547">Nucleotide-binding</keyword>
<evidence type="ECO:0000256" key="2">
    <source>
        <dbReference type="ARBA" id="ARBA00022737"/>
    </source>
</evidence>
<keyword evidence="1" id="KW-0433">Leucine-rich repeat</keyword>
<accession>A0A7J6G093</accession>
<dbReference type="Proteomes" id="UP000525078">
    <property type="component" value="Unassembled WGS sequence"/>
</dbReference>
<evidence type="ECO:0000256" key="5">
    <source>
        <dbReference type="ARBA" id="ARBA00022840"/>
    </source>
</evidence>
<keyword evidence="4" id="KW-0611">Plant defense</keyword>
<proteinExistence type="predicted"/>
<dbReference type="PROSITE" id="PS51450">
    <property type="entry name" value="LRR"/>
    <property type="match status" value="1"/>
</dbReference>
<feature type="region of interest" description="Disordered" evidence="6">
    <location>
        <begin position="848"/>
        <end position="872"/>
    </location>
</feature>
<keyword evidence="2" id="KW-0677">Repeat</keyword>
<dbReference type="GO" id="GO:0006952">
    <property type="term" value="P:defense response"/>
    <property type="evidence" value="ECO:0007669"/>
    <property type="project" value="UniProtKB-KW"/>
</dbReference>
<dbReference type="Pfam" id="PF25019">
    <property type="entry name" value="LRR_R13L1-DRL21"/>
    <property type="match status" value="1"/>
</dbReference>